<dbReference type="Gene3D" id="1.10.720.30">
    <property type="entry name" value="SAP domain"/>
    <property type="match status" value="1"/>
</dbReference>
<sequence length="383" mass="39669">MIRRKISTGVLRATKSSSSLRSTALAQAATPVSQQQTAGLASATLLSSQRNWAKETVPTLKGELKKRGLSQTGNKSVLVDRLKSSDTSDLLPPMPSVSSTSTQASSFARQLSTSATASASKRSSSKSQPQPPSATTFSDDTITSTGPEVVSQRTEAPKTIQPTPAEVSIAPGLPATKATEAPKKDTLQVELPTPDEKPEPPINIPIVPDNFRAPPEDVKETSSTSTPKVVTVASPGTYIGGGPTHALHEAVDPYTLEEAEEAVESGIQSLSSTISSALSAPARAIKSADIASGLPTIGSPTGFADAKEKYEPSGKKLDSDERRGLWVLGGIIGFGLLFGGSKKKKDQSHDDGHSAKTAGGPKGDAAWEKASGAGVVGHGKRKD</sequence>
<feature type="compositionally biased region" description="Polar residues" evidence="1">
    <location>
        <begin position="137"/>
        <end position="154"/>
    </location>
</feature>
<evidence type="ECO:0000313" key="4">
    <source>
        <dbReference type="EMBL" id="KAK1925495.1"/>
    </source>
</evidence>
<dbReference type="EMBL" id="JAODAN010000003">
    <property type="protein sequence ID" value="KAK1925495.1"/>
    <property type="molecule type" value="Genomic_DNA"/>
</dbReference>
<name>A0AAD9FSR2_PAPLA</name>
<dbReference type="PROSITE" id="PS50800">
    <property type="entry name" value="SAP"/>
    <property type="match status" value="1"/>
</dbReference>
<keyword evidence="2" id="KW-1133">Transmembrane helix</keyword>
<evidence type="ECO:0000259" key="3">
    <source>
        <dbReference type="PROSITE" id="PS50800"/>
    </source>
</evidence>
<feature type="region of interest" description="Disordered" evidence="1">
    <location>
        <begin position="341"/>
        <end position="383"/>
    </location>
</feature>
<keyword evidence="2" id="KW-0812">Transmembrane</keyword>
<dbReference type="SMART" id="SM00513">
    <property type="entry name" value="SAP"/>
    <property type="match status" value="1"/>
</dbReference>
<keyword evidence="2" id="KW-0472">Membrane</keyword>
<feature type="region of interest" description="Disordered" evidence="1">
    <location>
        <begin position="296"/>
        <end position="318"/>
    </location>
</feature>
<organism evidence="4 5">
    <name type="scientific">Papiliotrema laurentii</name>
    <name type="common">Cryptococcus laurentii</name>
    <dbReference type="NCBI Taxonomy" id="5418"/>
    <lineage>
        <taxon>Eukaryota</taxon>
        <taxon>Fungi</taxon>
        <taxon>Dikarya</taxon>
        <taxon>Basidiomycota</taxon>
        <taxon>Agaricomycotina</taxon>
        <taxon>Tremellomycetes</taxon>
        <taxon>Tremellales</taxon>
        <taxon>Rhynchogastremaceae</taxon>
        <taxon>Papiliotrema</taxon>
    </lineage>
</organism>
<evidence type="ECO:0000313" key="5">
    <source>
        <dbReference type="Proteomes" id="UP001182556"/>
    </source>
</evidence>
<dbReference type="Proteomes" id="UP001182556">
    <property type="component" value="Unassembled WGS sequence"/>
</dbReference>
<feature type="compositionally biased region" description="Basic and acidic residues" evidence="1">
    <location>
        <begin position="305"/>
        <end position="318"/>
    </location>
</feature>
<dbReference type="InterPro" id="IPR003034">
    <property type="entry name" value="SAP_dom"/>
</dbReference>
<evidence type="ECO:0000256" key="1">
    <source>
        <dbReference type="SAM" id="MobiDB-lite"/>
    </source>
</evidence>
<dbReference type="InterPro" id="IPR036361">
    <property type="entry name" value="SAP_dom_sf"/>
</dbReference>
<comment type="caution">
    <text evidence="4">The sequence shown here is derived from an EMBL/GenBank/DDBJ whole genome shotgun (WGS) entry which is preliminary data.</text>
</comment>
<feature type="domain" description="SAP" evidence="3">
    <location>
        <begin position="52"/>
        <end position="86"/>
    </location>
</feature>
<evidence type="ECO:0000256" key="2">
    <source>
        <dbReference type="SAM" id="Phobius"/>
    </source>
</evidence>
<keyword evidence="5" id="KW-1185">Reference proteome</keyword>
<dbReference type="Pfam" id="PF02037">
    <property type="entry name" value="SAP"/>
    <property type="match status" value="1"/>
</dbReference>
<proteinExistence type="predicted"/>
<dbReference type="AlphaFoldDB" id="A0AAD9FSR2"/>
<reference evidence="4" key="1">
    <citation type="submission" date="2023-02" db="EMBL/GenBank/DDBJ databases">
        <title>Identification and recombinant expression of a fungal hydrolase from Papiliotrema laurentii that hydrolyzes apple cutin and clears colloidal polyester polyurethane.</title>
        <authorList>
            <consortium name="DOE Joint Genome Institute"/>
            <person name="Roman V.A."/>
            <person name="Bojanowski C."/>
            <person name="Crable B.R."/>
            <person name="Wagner D.N."/>
            <person name="Hung C.S."/>
            <person name="Nadeau L.J."/>
            <person name="Schratz L."/>
            <person name="Haridas S."/>
            <person name="Pangilinan J."/>
            <person name="Lipzen A."/>
            <person name="Na H."/>
            <person name="Yan M."/>
            <person name="Ng V."/>
            <person name="Grigoriev I.V."/>
            <person name="Spatafora J.W."/>
            <person name="Barlow D."/>
            <person name="Biffinger J."/>
            <person name="Kelley-Loughnane N."/>
            <person name="Varaljay V.A."/>
            <person name="Crookes-Goodson W.J."/>
        </authorList>
    </citation>
    <scope>NUCLEOTIDE SEQUENCE</scope>
    <source>
        <strain evidence="4">5307AH</strain>
    </source>
</reference>
<dbReference type="SUPFAM" id="SSF68906">
    <property type="entry name" value="SAP domain"/>
    <property type="match status" value="1"/>
</dbReference>
<feature type="compositionally biased region" description="Low complexity" evidence="1">
    <location>
        <begin position="96"/>
        <end position="136"/>
    </location>
</feature>
<feature type="transmembrane region" description="Helical" evidence="2">
    <location>
        <begin position="323"/>
        <end position="340"/>
    </location>
</feature>
<feature type="region of interest" description="Disordered" evidence="1">
    <location>
        <begin position="64"/>
        <end position="209"/>
    </location>
</feature>
<protein>
    <recommendedName>
        <fullName evidence="3">SAP domain-containing protein</fullName>
    </recommendedName>
</protein>
<accession>A0AAD9FSR2</accession>
<gene>
    <name evidence="4" type="ORF">DB88DRAFT_509160</name>
</gene>